<evidence type="ECO:0000256" key="1">
    <source>
        <dbReference type="SAM" id="Coils"/>
    </source>
</evidence>
<proteinExistence type="predicted"/>
<keyword evidence="5" id="KW-1185">Reference proteome</keyword>
<dbReference type="EMBL" id="CAADRA010005202">
    <property type="protein sequence ID" value="VFT86927.1"/>
    <property type="molecule type" value="Genomic_DNA"/>
</dbReference>
<feature type="coiled-coil region" evidence="1">
    <location>
        <begin position="87"/>
        <end position="142"/>
    </location>
</feature>
<keyword evidence="1" id="KW-0175">Coiled coil</keyword>
<evidence type="ECO:0000313" key="4">
    <source>
        <dbReference type="EMBL" id="VFT86927.1"/>
    </source>
</evidence>
<dbReference type="Proteomes" id="UP000332933">
    <property type="component" value="Unassembled WGS sequence"/>
</dbReference>
<evidence type="ECO:0000313" key="5">
    <source>
        <dbReference type="Proteomes" id="UP000332933"/>
    </source>
</evidence>
<name>A0A485KQ15_9STRA</name>
<evidence type="ECO:0000313" key="3">
    <source>
        <dbReference type="EMBL" id="KAF0699389.1"/>
    </source>
</evidence>
<dbReference type="EMBL" id="VJMH01005181">
    <property type="protein sequence ID" value="KAF0699389.1"/>
    <property type="molecule type" value="Genomic_DNA"/>
</dbReference>
<feature type="region of interest" description="Disordered" evidence="2">
    <location>
        <begin position="40"/>
        <end position="64"/>
    </location>
</feature>
<reference evidence="3" key="2">
    <citation type="submission" date="2019-06" db="EMBL/GenBank/DDBJ databases">
        <title>Genomics analysis of Aphanomyces spp. identifies a new class of oomycete effector associated with host adaptation.</title>
        <authorList>
            <person name="Gaulin E."/>
        </authorList>
    </citation>
    <scope>NUCLEOTIDE SEQUENCE</scope>
    <source>
        <strain evidence="3">CBS 578.67</strain>
    </source>
</reference>
<organism evidence="4 5">
    <name type="scientific">Aphanomyces stellatus</name>
    <dbReference type="NCBI Taxonomy" id="120398"/>
    <lineage>
        <taxon>Eukaryota</taxon>
        <taxon>Sar</taxon>
        <taxon>Stramenopiles</taxon>
        <taxon>Oomycota</taxon>
        <taxon>Saprolegniomycetes</taxon>
        <taxon>Saprolegniales</taxon>
        <taxon>Verrucalvaceae</taxon>
        <taxon>Aphanomyces</taxon>
    </lineage>
</organism>
<accession>A0A485KQ15</accession>
<dbReference type="OrthoDB" id="21204at2759"/>
<feature type="coiled-coil region" evidence="1">
    <location>
        <begin position="167"/>
        <end position="208"/>
    </location>
</feature>
<protein>
    <submittedName>
        <fullName evidence="4">Aste57867_10050 protein</fullName>
    </submittedName>
</protein>
<evidence type="ECO:0000256" key="2">
    <source>
        <dbReference type="SAM" id="MobiDB-lite"/>
    </source>
</evidence>
<feature type="region of interest" description="Disordered" evidence="2">
    <location>
        <begin position="303"/>
        <end position="373"/>
    </location>
</feature>
<sequence length="373" mass="42895">MVGNSIERQVFENDVISFTKPDSKVEPTFFEFKFASHEQLTTPVKAKRPSQTPEPKSVIDSAKKLCVSSSMQRDELISGTEAMQRANQELRQRLIEAGKRESDLKEELQVMLITLQEKKQENDSLQEEISKARAKALEDEHRQQEFDALEVKHKLLESRCVEVEKSWLQEKEQHKQAQDELEAAQRRALKAESLVEVHKTNLEELQTKFGANSQKTRQLEVEKQKLLHQLDSVHRTSDNEQESNRGAKEEVLVMKARFATAREAFHQMQACMMTLGEQIDIRQVEEEDDVEEEETQCVLTERFSKHETSREEEKEEDTAFTEPTTLNVDENHGAPSSPTFVVAPNKRWLLKNDSPDASVDDTGGIFESQDVRN</sequence>
<reference evidence="4 5" key="1">
    <citation type="submission" date="2019-03" db="EMBL/GenBank/DDBJ databases">
        <authorList>
            <person name="Gaulin E."/>
            <person name="Dumas B."/>
        </authorList>
    </citation>
    <scope>NUCLEOTIDE SEQUENCE [LARGE SCALE GENOMIC DNA]</scope>
    <source>
        <strain evidence="4">CBS 568.67</strain>
    </source>
</reference>
<feature type="compositionally biased region" description="Basic and acidic residues" evidence="2">
    <location>
        <begin position="303"/>
        <end position="312"/>
    </location>
</feature>
<dbReference type="AlphaFoldDB" id="A0A485KQ15"/>
<feature type="compositionally biased region" description="Polar residues" evidence="2">
    <location>
        <begin position="321"/>
        <end position="339"/>
    </location>
</feature>
<gene>
    <name evidence="4" type="primary">Aste57867_10050</name>
    <name evidence="3" type="ORF">As57867_010011</name>
    <name evidence="4" type="ORF">ASTE57867_10050</name>
</gene>